<keyword evidence="5" id="KW-1185">Reference proteome</keyword>
<evidence type="ECO:0000256" key="2">
    <source>
        <dbReference type="PROSITE-ProRule" id="PRU00703"/>
    </source>
</evidence>
<proteinExistence type="predicted"/>
<dbReference type="SUPFAM" id="SSF54631">
    <property type="entry name" value="CBS-domain pair"/>
    <property type="match status" value="1"/>
</dbReference>
<dbReference type="PANTHER" id="PTHR43080:SF26">
    <property type="entry name" value="REGULATORY PROTEIN"/>
    <property type="match status" value="1"/>
</dbReference>
<sequence length="148" mass="17152">MNILFFLTPKAEVVSVCDKDNLKQVLETLEQHKFSSVPIVNEYGNYLGTVKEGDLLWYLNDKKSFDGNLLENTNIMDIPRRLTNETVKVDANVVDLFHILISQNFVPVIDDANIFIGIIKRRDVISYAHKRLKEEEMQEESSKEMFDL</sequence>
<evidence type="ECO:0000259" key="3">
    <source>
        <dbReference type="PROSITE" id="PS51371"/>
    </source>
</evidence>
<dbReference type="SMART" id="SM00116">
    <property type="entry name" value="CBS"/>
    <property type="match status" value="2"/>
</dbReference>
<gene>
    <name evidence="4" type="ORF">UF10_04740</name>
</gene>
<evidence type="ECO:0000313" key="4">
    <source>
        <dbReference type="EMBL" id="PSJ31914.1"/>
    </source>
</evidence>
<dbReference type="Proteomes" id="UP000241434">
    <property type="component" value="Unassembled WGS sequence"/>
</dbReference>
<dbReference type="Pfam" id="PF00571">
    <property type="entry name" value="CBS"/>
    <property type="match status" value="2"/>
</dbReference>
<dbReference type="PROSITE" id="PS51371">
    <property type="entry name" value="CBS"/>
    <property type="match status" value="1"/>
</dbReference>
<evidence type="ECO:0000313" key="5">
    <source>
        <dbReference type="Proteomes" id="UP000241434"/>
    </source>
</evidence>
<dbReference type="InterPro" id="IPR000644">
    <property type="entry name" value="CBS_dom"/>
</dbReference>
<comment type="caution">
    <text evidence="4">The sequence shown here is derived from an EMBL/GenBank/DDBJ whole genome shotgun (WGS) entry which is preliminary data.</text>
</comment>
<dbReference type="OrthoDB" id="384703at2"/>
<dbReference type="PANTHER" id="PTHR43080">
    <property type="entry name" value="CBS DOMAIN-CONTAINING PROTEIN CBSX3, MITOCHONDRIAL"/>
    <property type="match status" value="1"/>
</dbReference>
<dbReference type="RefSeq" id="WP_106776678.1">
    <property type="nucleotide sequence ID" value="NZ_JYGE01000003.1"/>
</dbReference>
<keyword evidence="1 2" id="KW-0129">CBS domain</keyword>
<organism evidence="4 5">
    <name type="scientific">Peptostreptococcus russellii</name>
    <dbReference type="NCBI Taxonomy" id="215200"/>
    <lineage>
        <taxon>Bacteria</taxon>
        <taxon>Bacillati</taxon>
        <taxon>Bacillota</taxon>
        <taxon>Clostridia</taxon>
        <taxon>Peptostreptococcales</taxon>
        <taxon>Peptostreptococcaceae</taxon>
        <taxon>Peptostreptococcus</taxon>
    </lineage>
</organism>
<dbReference type="CDD" id="cd09834">
    <property type="entry name" value="CBS_pair_bac"/>
    <property type="match status" value="1"/>
</dbReference>
<dbReference type="InterPro" id="IPR051257">
    <property type="entry name" value="Diverse_CBS-Domain"/>
</dbReference>
<name>A0A2P7Q1S0_9FIRM</name>
<accession>A0A2P7Q1S0</accession>
<dbReference type="InterPro" id="IPR046342">
    <property type="entry name" value="CBS_dom_sf"/>
</dbReference>
<feature type="domain" description="CBS" evidence="3">
    <location>
        <begin position="7"/>
        <end position="65"/>
    </location>
</feature>
<reference evidence="4" key="1">
    <citation type="thesis" date="2015" institute="Rutgers" country="The State University of New Jersey, 14 College Farm Rd., New Brunswick, NJ, USA">
        <title>Ammonia toxicity in bacteria and its implications for treatment of and resource recovery from highly nitrogenous organic wastes.</title>
        <authorList>
            <person name="Luther A.K."/>
        </authorList>
    </citation>
    <scope>NUCLEOTIDE SEQUENCE</scope>
    <source>
        <strain evidence="4">RT-10B</strain>
    </source>
</reference>
<dbReference type="AlphaFoldDB" id="A0A2P7Q1S0"/>
<dbReference type="Gene3D" id="3.10.580.10">
    <property type="entry name" value="CBS-domain"/>
    <property type="match status" value="1"/>
</dbReference>
<protein>
    <submittedName>
        <fullName evidence="4">Membrane protein</fullName>
    </submittedName>
</protein>
<evidence type="ECO:0000256" key="1">
    <source>
        <dbReference type="ARBA" id="ARBA00023122"/>
    </source>
</evidence>
<dbReference type="EMBL" id="JYGE01000003">
    <property type="protein sequence ID" value="PSJ31914.1"/>
    <property type="molecule type" value="Genomic_DNA"/>
</dbReference>